<accession>A0AA38LA23</accession>
<evidence type="ECO:0000313" key="2">
    <source>
        <dbReference type="EMBL" id="KAH9313102.1"/>
    </source>
</evidence>
<dbReference type="Pfam" id="PF08284">
    <property type="entry name" value="RVP_2"/>
    <property type="match status" value="1"/>
</dbReference>
<dbReference type="SUPFAM" id="SSF54995">
    <property type="entry name" value="Ribosomal protein S6"/>
    <property type="match status" value="1"/>
</dbReference>
<feature type="region of interest" description="Disordered" evidence="1">
    <location>
        <begin position="109"/>
        <end position="129"/>
    </location>
</feature>
<comment type="caution">
    <text evidence="2">The sequence shown here is derived from an EMBL/GenBank/DDBJ whole genome shotgun (WGS) entry which is preliminary data.</text>
</comment>
<dbReference type="InterPro" id="IPR035980">
    <property type="entry name" value="Ribosomal_bS6_sf"/>
</dbReference>
<gene>
    <name evidence="2" type="ORF">KI387_028137</name>
</gene>
<dbReference type="AlphaFoldDB" id="A0AA38LA23"/>
<feature type="non-terminal residue" evidence="2">
    <location>
        <position position="803"/>
    </location>
</feature>
<dbReference type="GO" id="GO:0003735">
    <property type="term" value="F:structural constituent of ribosome"/>
    <property type="evidence" value="ECO:0007669"/>
    <property type="project" value="InterPro"/>
</dbReference>
<dbReference type="CDD" id="cd00303">
    <property type="entry name" value="retropepsin_like"/>
    <property type="match status" value="1"/>
</dbReference>
<dbReference type="Proteomes" id="UP000824469">
    <property type="component" value="Unassembled WGS sequence"/>
</dbReference>
<keyword evidence="3" id="KW-1185">Reference proteome</keyword>
<feature type="region of interest" description="Disordered" evidence="1">
    <location>
        <begin position="321"/>
        <end position="343"/>
    </location>
</feature>
<evidence type="ECO:0000256" key="1">
    <source>
        <dbReference type="SAM" id="MobiDB-lite"/>
    </source>
</evidence>
<protein>
    <recommendedName>
        <fullName evidence="4">Ty3-gypsy retrotransposon protein</fullName>
    </recommendedName>
</protein>
<dbReference type="EMBL" id="JAHRHJ020000006">
    <property type="protein sequence ID" value="KAH9313102.1"/>
    <property type="molecule type" value="Genomic_DNA"/>
</dbReference>
<evidence type="ECO:0000313" key="3">
    <source>
        <dbReference type="Proteomes" id="UP000824469"/>
    </source>
</evidence>
<reference evidence="2 3" key="1">
    <citation type="journal article" date="2021" name="Nat. Plants">
        <title>The Taxus genome provides insights into paclitaxel biosynthesis.</title>
        <authorList>
            <person name="Xiong X."/>
            <person name="Gou J."/>
            <person name="Liao Q."/>
            <person name="Li Y."/>
            <person name="Zhou Q."/>
            <person name="Bi G."/>
            <person name="Li C."/>
            <person name="Du R."/>
            <person name="Wang X."/>
            <person name="Sun T."/>
            <person name="Guo L."/>
            <person name="Liang H."/>
            <person name="Lu P."/>
            <person name="Wu Y."/>
            <person name="Zhang Z."/>
            <person name="Ro D.K."/>
            <person name="Shang Y."/>
            <person name="Huang S."/>
            <person name="Yan J."/>
        </authorList>
    </citation>
    <scope>NUCLEOTIDE SEQUENCE [LARGE SCALE GENOMIC DNA]</scope>
    <source>
        <strain evidence="2">Ta-2019</strain>
    </source>
</reference>
<sequence>MDSQRPRVSMDRWMKVQEGIFNEEPRVSKVNKVVTLFEEYQALSEKIRGALTFSEFINLETERVGIGTRSKPRGMHKGFGENTPTLVKKSSILLAKQGVAMELVEEENITPTDNKEPKGEELNLGKSHQDIPSTCEQGMMVVQREEAPSIKEDKEKEDESLVAIPRIEYISDLLLPSSPSHGVDHHHQFDTNMGRMRCTLSDKGYLHPFWKTPSYACIKTSATLGTRAEIEVTKGNLLSKAHGLHTKVTISSFSLVGHPLDILMFERLIWSCVDNTSTSPFGPWKWEKTPHKEQDEGAGLYLTAAKRRSIEENLSPMKAQEHGEIVKQSSNQAKKKSYEGHRQPMAQRNPKFITYQYVRSELRKGRYYYSCDVILFPIPKNGLYMFSLGNNSKEVNRGVGMHCLYKELNFEWREGNEGKEVAANSEPIQEDVSKSDPEEISTLATLSKVPGYHPFKGKGILHGKKVTVLIDCGATHHFIDERLVSKMRLKVEEFKGFNVIVADWACLTTDYTFQRYIITVWRENIQSILHNDLFLAPTKGCLEVDFESSARLNLVQLSAEGLSRNHKGDVMATYAAAMGKAVYNVAVKIVAIRGLKYLISRHITYTEIGCDLKRRGLLTVCSSLASSTRLAVGLPKHQTRDLQHNCHAASRLSVWRAGKLWKPYADLCNCIPFLPWEAVRKCRSRQKHQTYPYQLETILGLSLPKQARCLSWLTSLPTGTRFKQKSSKAANKKSQVPDFVDEEELLKSLELRFESDVDVERTRHYEIMYLIHEDNANEVQEVISMVKDFVEERKGKTWRINDW</sequence>
<feature type="compositionally biased region" description="Basic and acidic residues" evidence="1">
    <location>
        <begin position="113"/>
        <end position="129"/>
    </location>
</feature>
<evidence type="ECO:0008006" key="4">
    <source>
        <dbReference type="Google" id="ProtNLM"/>
    </source>
</evidence>
<dbReference type="GO" id="GO:0006412">
    <property type="term" value="P:translation"/>
    <property type="evidence" value="ECO:0007669"/>
    <property type="project" value="InterPro"/>
</dbReference>
<dbReference type="GO" id="GO:0005840">
    <property type="term" value="C:ribosome"/>
    <property type="evidence" value="ECO:0007669"/>
    <property type="project" value="InterPro"/>
</dbReference>
<name>A0AA38LA23_TAXCH</name>
<organism evidence="2 3">
    <name type="scientific">Taxus chinensis</name>
    <name type="common">Chinese yew</name>
    <name type="synonym">Taxus wallichiana var. chinensis</name>
    <dbReference type="NCBI Taxonomy" id="29808"/>
    <lineage>
        <taxon>Eukaryota</taxon>
        <taxon>Viridiplantae</taxon>
        <taxon>Streptophyta</taxon>
        <taxon>Embryophyta</taxon>
        <taxon>Tracheophyta</taxon>
        <taxon>Spermatophyta</taxon>
        <taxon>Pinopsida</taxon>
        <taxon>Pinidae</taxon>
        <taxon>Conifers II</taxon>
        <taxon>Cupressales</taxon>
        <taxon>Taxaceae</taxon>
        <taxon>Taxus</taxon>
    </lineage>
</organism>
<proteinExistence type="predicted"/>
<dbReference type="GO" id="GO:0019843">
    <property type="term" value="F:rRNA binding"/>
    <property type="evidence" value="ECO:0007669"/>
    <property type="project" value="InterPro"/>
</dbReference>